<dbReference type="InterPro" id="IPR027417">
    <property type="entry name" value="P-loop_NTPase"/>
</dbReference>
<evidence type="ECO:0000313" key="2">
    <source>
        <dbReference type="EMBL" id="KAK4336902.1"/>
    </source>
</evidence>
<dbReference type="GO" id="GO:0043495">
    <property type="term" value="F:protein-membrane adaptor activity"/>
    <property type="evidence" value="ECO:0007669"/>
    <property type="project" value="TreeGrafter"/>
</dbReference>
<dbReference type="GO" id="GO:0035032">
    <property type="term" value="C:phosphatidylinositol 3-kinase complex, class III"/>
    <property type="evidence" value="ECO:0007669"/>
    <property type="project" value="TreeGrafter"/>
</dbReference>
<dbReference type="GO" id="GO:0000423">
    <property type="term" value="P:mitophagy"/>
    <property type="evidence" value="ECO:0007669"/>
    <property type="project" value="TreeGrafter"/>
</dbReference>
<gene>
    <name evidence="2" type="ORF">RND71_043467</name>
</gene>
<dbReference type="GO" id="GO:0016240">
    <property type="term" value="P:autophagosome membrane docking"/>
    <property type="evidence" value="ECO:0007669"/>
    <property type="project" value="TreeGrafter"/>
</dbReference>
<keyword evidence="3" id="KW-1185">Reference proteome</keyword>
<dbReference type="Gene3D" id="3.40.50.300">
    <property type="entry name" value="P-loop containing nucleotide triphosphate hydrolases"/>
    <property type="match status" value="1"/>
</dbReference>
<protein>
    <recommendedName>
        <fullName evidence="4">AAA+ ATPase domain-containing protein</fullName>
    </recommendedName>
</protein>
<dbReference type="GO" id="GO:0097632">
    <property type="term" value="C:extrinsic component of phagophore assembly site membrane"/>
    <property type="evidence" value="ECO:0007669"/>
    <property type="project" value="TreeGrafter"/>
</dbReference>
<dbReference type="CDD" id="cd00009">
    <property type="entry name" value="AAA"/>
    <property type="match status" value="1"/>
</dbReference>
<keyword evidence="1" id="KW-0175">Coiled coil</keyword>
<accession>A0AAE1QRQ7</accession>
<name>A0AAE1QRQ7_9SOLA</name>
<dbReference type="Proteomes" id="UP001291623">
    <property type="component" value="Unassembled WGS sequence"/>
</dbReference>
<dbReference type="InterPro" id="IPR018791">
    <property type="entry name" value="UV_resistance/autophagy_Atg14"/>
</dbReference>
<dbReference type="EMBL" id="JAVYJV010000078">
    <property type="protein sequence ID" value="KAK4336902.1"/>
    <property type="molecule type" value="Genomic_DNA"/>
</dbReference>
<reference evidence="2" key="1">
    <citation type="submission" date="2023-12" db="EMBL/GenBank/DDBJ databases">
        <title>Genome assembly of Anisodus tanguticus.</title>
        <authorList>
            <person name="Wang Y.-J."/>
        </authorList>
    </citation>
    <scope>NUCLEOTIDE SEQUENCE</scope>
    <source>
        <strain evidence="2">KB-2021</strain>
        <tissue evidence="2">Leaf</tissue>
    </source>
</reference>
<organism evidence="2 3">
    <name type="scientific">Anisodus tanguticus</name>
    <dbReference type="NCBI Taxonomy" id="243964"/>
    <lineage>
        <taxon>Eukaryota</taxon>
        <taxon>Viridiplantae</taxon>
        <taxon>Streptophyta</taxon>
        <taxon>Embryophyta</taxon>
        <taxon>Tracheophyta</taxon>
        <taxon>Spermatophyta</taxon>
        <taxon>Magnoliopsida</taxon>
        <taxon>eudicotyledons</taxon>
        <taxon>Gunneridae</taxon>
        <taxon>Pentapetalae</taxon>
        <taxon>asterids</taxon>
        <taxon>lamiids</taxon>
        <taxon>Solanales</taxon>
        <taxon>Solanaceae</taxon>
        <taxon>Solanoideae</taxon>
        <taxon>Hyoscyameae</taxon>
        <taxon>Anisodus</taxon>
    </lineage>
</organism>
<proteinExistence type="predicted"/>
<dbReference type="AlphaFoldDB" id="A0AAE1QRQ7"/>
<evidence type="ECO:0008006" key="4">
    <source>
        <dbReference type="Google" id="ProtNLM"/>
    </source>
</evidence>
<dbReference type="GO" id="GO:0035014">
    <property type="term" value="F:phosphatidylinositol 3-kinase regulator activity"/>
    <property type="evidence" value="ECO:0007669"/>
    <property type="project" value="TreeGrafter"/>
</dbReference>
<evidence type="ECO:0000256" key="1">
    <source>
        <dbReference type="ARBA" id="ARBA00023054"/>
    </source>
</evidence>
<dbReference type="GO" id="GO:0009267">
    <property type="term" value="P:cellular response to starvation"/>
    <property type="evidence" value="ECO:0007669"/>
    <property type="project" value="TreeGrafter"/>
</dbReference>
<dbReference type="SUPFAM" id="SSF52540">
    <property type="entry name" value="P-loop containing nucleoside triphosphate hydrolases"/>
    <property type="match status" value="1"/>
</dbReference>
<dbReference type="Pfam" id="PF10186">
    <property type="entry name" value="ATG14"/>
    <property type="match status" value="1"/>
</dbReference>
<dbReference type="GO" id="GO:0097629">
    <property type="term" value="C:extrinsic component of omegasome membrane"/>
    <property type="evidence" value="ECO:0007669"/>
    <property type="project" value="TreeGrafter"/>
</dbReference>
<sequence length="312" mass="35383">MNPLSDASNLQIGFELFDPNHKTIIKEEKSKEGTHVHTVLEEGNEDIVEKLKLFSQNGNVPNILLSGPPGTGKTTTILCLARALLGESANEDKEDLEENEKVVIVEPWLPSNGDYSAYNVWATQHKDLVPSSGLIENSIRNSTNRISSALSYTTQLLSLIGFYLDEKFPRKIHFKEFYTNTDQNGRKVYLTEEQFAHKVAKLNANIFYFCLQQGVDIRLLSPKKTLKNLQLLTDINPRTIDEYKAFTFSSEAVSLVEKYLGHDLSIFIDDDEFDYNLKGDIERAEDDLNELEWESVPEMPYSSDALTYSNVS</sequence>
<comment type="caution">
    <text evidence="2">The sequence shown here is derived from an EMBL/GenBank/DDBJ whole genome shotgun (WGS) entry which is preliminary data.</text>
</comment>
<dbReference type="PANTHER" id="PTHR13664">
    <property type="entry name" value="BECLIN 1-ASSOCIATED AUTOPHAGY-RELATED KEY REGULATOR"/>
    <property type="match status" value="1"/>
</dbReference>
<dbReference type="GO" id="GO:0005776">
    <property type="term" value="C:autophagosome"/>
    <property type="evidence" value="ECO:0007669"/>
    <property type="project" value="TreeGrafter"/>
</dbReference>
<dbReference type="PANTHER" id="PTHR13664:SF0">
    <property type="entry name" value="BECLIN 1-ASSOCIATED AUTOPHAGY-RELATED KEY REGULATOR"/>
    <property type="match status" value="1"/>
</dbReference>
<evidence type="ECO:0000313" key="3">
    <source>
        <dbReference type="Proteomes" id="UP001291623"/>
    </source>
</evidence>
<dbReference type="GO" id="GO:0000045">
    <property type="term" value="P:autophagosome assembly"/>
    <property type="evidence" value="ECO:0007669"/>
    <property type="project" value="TreeGrafter"/>
</dbReference>